<proteinExistence type="predicted"/>
<dbReference type="SUPFAM" id="SSF48695">
    <property type="entry name" value="Multiheme cytochromes"/>
    <property type="match status" value="1"/>
</dbReference>
<name>A0A832GNU2_9BACT</name>
<keyword evidence="1" id="KW-0732">Signal</keyword>
<organism evidence="2">
    <name type="scientific">Caldimicrobium thiodismutans</name>
    <dbReference type="NCBI Taxonomy" id="1653476"/>
    <lineage>
        <taxon>Bacteria</taxon>
        <taxon>Pseudomonadati</taxon>
        <taxon>Thermodesulfobacteriota</taxon>
        <taxon>Thermodesulfobacteria</taxon>
        <taxon>Thermodesulfobacteriales</taxon>
        <taxon>Thermodesulfobacteriaceae</taxon>
        <taxon>Caldimicrobium</taxon>
    </lineage>
</organism>
<dbReference type="PANTHER" id="PTHR35038:SF8">
    <property type="entry name" value="C-TYPE POLYHEME CYTOCHROME OMCC"/>
    <property type="match status" value="1"/>
</dbReference>
<reference evidence="2" key="1">
    <citation type="journal article" date="2020" name="mSystems">
        <title>Genome- and Community-Level Interaction Insights into Carbon Utilization and Element Cycling Functions of Hydrothermarchaeota in Hydrothermal Sediment.</title>
        <authorList>
            <person name="Zhou Z."/>
            <person name="Liu Y."/>
            <person name="Xu W."/>
            <person name="Pan J."/>
            <person name="Luo Z.H."/>
            <person name="Li M."/>
        </authorList>
    </citation>
    <scope>NUCLEOTIDE SEQUENCE [LARGE SCALE GENOMIC DNA]</scope>
    <source>
        <strain evidence="2">SpSt-605</strain>
    </source>
</reference>
<dbReference type="EMBL" id="DSZU01000092">
    <property type="protein sequence ID" value="HGV55496.1"/>
    <property type="molecule type" value="Genomic_DNA"/>
</dbReference>
<evidence type="ECO:0008006" key="3">
    <source>
        <dbReference type="Google" id="ProtNLM"/>
    </source>
</evidence>
<dbReference type="GO" id="GO:0016491">
    <property type="term" value="F:oxidoreductase activity"/>
    <property type="evidence" value="ECO:0007669"/>
    <property type="project" value="TreeGrafter"/>
</dbReference>
<dbReference type="InterPro" id="IPR051829">
    <property type="entry name" value="Multiheme_Cytochr_ET"/>
</dbReference>
<evidence type="ECO:0000313" key="2">
    <source>
        <dbReference type="EMBL" id="HGV55496.1"/>
    </source>
</evidence>
<evidence type="ECO:0000256" key="1">
    <source>
        <dbReference type="ARBA" id="ARBA00022729"/>
    </source>
</evidence>
<sequence length="419" mass="47395">MLRFLKVFTLFGIGFLLLSILASHLTEKKVKREIPILTTGKPELCLLCHEEKIQEKAHAVEMVGCSGCHLGNPLTPSKASAHRGLVKNPSDLRVIDKTCGQSNCHPQDIKKIRNSLMATNHGIMKRLLQVFGEEKVLKQYPHLKVADLYEGEGLLKKSEALDYFRKLCGSCHLYLEKEKLPDFLSEKGGGCSACHLQGNRTDLREKGLHPKLVKKVPLEKCVLCHNRSGRIGLTYQGLYETPQGGIYDQRWFDGRELVKIKPDVHFKAGLHCTDCHTREEVMGDGNFYRDIASALEVTCETCHEGTLKTKKGRILPQLKLIEGQLFQEGKFTGKLHPVKMKAEACKDPKHQRLSCSACHSHYMPQCMGCHVRFDPKEKHLDKIKARETKGLWEEYESYREILKPPLVVKDNKVVPVTPG</sequence>
<dbReference type="Gene3D" id="1.10.1130.10">
    <property type="entry name" value="Flavocytochrome C3, Chain A"/>
    <property type="match status" value="1"/>
</dbReference>
<dbReference type="AlphaFoldDB" id="A0A832GNU2"/>
<gene>
    <name evidence="2" type="ORF">ENT73_05355</name>
</gene>
<accession>A0A832GNU2</accession>
<dbReference type="InterPro" id="IPR036280">
    <property type="entry name" value="Multihaem_cyt_sf"/>
</dbReference>
<dbReference type="PANTHER" id="PTHR35038">
    <property type="entry name" value="DISSIMILATORY SULFITE REDUCTASE SIRA"/>
    <property type="match status" value="1"/>
</dbReference>
<protein>
    <recommendedName>
        <fullName evidence="3">Amino acid ABC transporter substrate-binding protein</fullName>
    </recommendedName>
</protein>
<comment type="caution">
    <text evidence="2">The sequence shown here is derived from an EMBL/GenBank/DDBJ whole genome shotgun (WGS) entry which is preliminary data.</text>
</comment>
<dbReference type="Gene3D" id="1.10.780.10">
    <property type="entry name" value="Hydroxylamine Oxidoreductase, Chain A, domain 1"/>
    <property type="match status" value="1"/>
</dbReference>